<evidence type="ECO:0000313" key="2">
    <source>
        <dbReference type="EMBL" id="KAG8227325.1"/>
    </source>
</evidence>
<gene>
    <name evidence="2" type="ORF">J437_LFUL006766</name>
</gene>
<keyword evidence="3" id="KW-1185">Reference proteome</keyword>
<sequence length="167" mass="16254">MNQLKVGQAKEVLTIVITKNKLEKLRILKQSMNNTEGKLQDKRSLSCNITPRLTCFICILPTSPFTRGEVTCGMPAVMGPFGRDTGGGGGGGGGGGTSPGEVGCLSGWTFGGGGGGEGGGNGGERLKSVGGGGGGGGGGACRCGVGGGGGRSPPPALSSIPAPMTCI</sequence>
<feature type="region of interest" description="Disordered" evidence="1">
    <location>
        <begin position="115"/>
        <end position="136"/>
    </location>
</feature>
<name>A0A8K0K4V3_LADFU</name>
<organism evidence="2 3">
    <name type="scientific">Ladona fulva</name>
    <name type="common">Scarce chaser dragonfly</name>
    <name type="synonym">Libellula fulva</name>
    <dbReference type="NCBI Taxonomy" id="123851"/>
    <lineage>
        <taxon>Eukaryota</taxon>
        <taxon>Metazoa</taxon>
        <taxon>Ecdysozoa</taxon>
        <taxon>Arthropoda</taxon>
        <taxon>Hexapoda</taxon>
        <taxon>Insecta</taxon>
        <taxon>Pterygota</taxon>
        <taxon>Palaeoptera</taxon>
        <taxon>Odonata</taxon>
        <taxon>Epiprocta</taxon>
        <taxon>Anisoptera</taxon>
        <taxon>Libelluloidea</taxon>
        <taxon>Libellulidae</taxon>
        <taxon>Ladona</taxon>
    </lineage>
</organism>
<dbReference type="Proteomes" id="UP000792457">
    <property type="component" value="Unassembled WGS sequence"/>
</dbReference>
<evidence type="ECO:0000313" key="3">
    <source>
        <dbReference type="Proteomes" id="UP000792457"/>
    </source>
</evidence>
<dbReference type="AlphaFoldDB" id="A0A8K0K4V3"/>
<proteinExistence type="predicted"/>
<comment type="caution">
    <text evidence="2">The sequence shown here is derived from an EMBL/GenBank/DDBJ whole genome shotgun (WGS) entry which is preliminary data.</text>
</comment>
<dbReference type="EMBL" id="KZ308319">
    <property type="protein sequence ID" value="KAG8227325.1"/>
    <property type="molecule type" value="Genomic_DNA"/>
</dbReference>
<reference evidence="2" key="2">
    <citation type="submission" date="2017-10" db="EMBL/GenBank/DDBJ databases">
        <title>Ladona fulva Genome sequencing and assembly.</title>
        <authorList>
            <person name="Murali S."/>
            <person name="Richards S."/>
            <person name="Bandaranaike D."/>
            <person name="Bellair M."/>
            <person name="Blankenburg K."/>
            <person name="Chao H."/>
            <person name="Dinh H."/>
            <person name="Doddapaneni H."/>
            <person name="Dugan-Rocha S."/>
            <person name="Elkadiri S."/>
            <person name="Gnanaolivu R."/>
            <person name="Hernandez B."/>
            <person name="Skinner E."/>
            <person name="Javaid M."/>
            <person name="Lee S."/>
            <person name="Li M."/>
            <person name="Ming W."/>
            <person name="Munidasa M."/>
            <person name="Muniz J."/>
            <person name="Nguyen L."/>
            <person name="Hughes D."/>
            <person name="Osuji N."/>
            <person name="Pu L.-L."/>
            <person name="Puazo M."/>
            <person name="Qu C."/>
            <person name="Quiroz J."/>
            <person name="Raj R."/>
            <person name="Weissenberger G."/>
            <person name="Xin Y."/>
            <person name="Zou X."/>
            <person name="Han Y."/>
            <person name="Worley K."/>
            <person name="Muzny D."/>
            <person name="Gibbs R."/>
        </authorList>
    </citation>
    <scope>NUCLEOTIDE SEQUENCE</scope>
    <source>
        <strain evidence="2">Sampled in the wild</strain>
    </source>
</reference>
<protein>
    <submittedName>
        <fullName evidence="2">Uncharacterized protein</fullName>
    </submittedName>
</protein>
<accession>A0A8K0K4V3</accession>
<reference evidence="2" key="1">
    <citation type="submission" date="2013-04" db="EMBL/GenBank/DDBJ databases">
        <authorList>
            <person name="Qu J."/>
            <person name="Murali S.C."/>
            <person name="Bandaranaike D."/>
            <person name="Bellair M."/>
            <person name="Blankenburg K."/>
            <person name="Chao H."/>
            <person name="Dinh H."/>
            <person name="Doddapaneni H."/>
            <person name="Downs B."/>
            <person name="Dugan-Rocha S."/>
            <person name="Elkadiri S."/>
            <person name="Gnanaolivu R.D."/>
            <person name="Hernandez B."/>
            <person name="Javaid M."/>
            <person name="Jayaseelan J.C."/>
            <person name="Lee S."/>
            <person name="Li M."/>
            <person name="Ming W."/>
            <person name="Munidasa M."/>
            <person name="Muniz J."/>
            <person name="Nguyen L."/>
            <person name="Ongeri F."/>
            <person name="Osuji N."/>
            <person name="Pu L.-L."/>
            <person name="Puazo M."/>
            <person name="Qu C."/>
            <person name="Quiroz J."/>
            <person name="Raj R."/>
            <person name="Weissenberger G."/>
            <person name="Xin Y."/>
            <person name="Zou X."/>
            <person name="Han Y."/>
            <person name="Richards S."/>
            <person name="Worley K."/>
            <person name="Muzny D."/>
            <person name="Gibbs R."/>
        </authorList>
    </citation>
    <scope>NUCLEOTIDE SEQUENCE</scope>
    <source>
        <strain evidence="2">Sampled in the wild</strain>
    </source>
</reference>
<evidence type="ECO:0000256" key="1">
    <source>
        <dbReference type="SAM" id="MobiDB-lite"/>
    </source>
</evidence>